<sequence length="292" mass="33077">MKRGRYFLGRVVKINLSQEQIMDAISNPPIVTVGKFDWTITDIVDNRDSELPFVFGKLSKYAKNGHATVIDEGKRNQVNTDVPNLVEASSPFVYLPECSGIAYLHVWNGIQEEVFPRRFKSIIEKAYDNFFISCDIDPVSDYRKFTSRLKKLSHYTEFSATVFPPNPLFGRLWSSLNTYISERNASEITVKEQTSKTDGLKSNIVELMDRILEDSEFEPEKIPDIGDAAILMAADGYGRGKVVGLEGGEEVVVKTSDTQKSFLFPKEPAPYDLAKVSNTHFSRVTKERDMKH</sequence>
<proteinExistence type="predicted"/>
<gene>
    <name evidence="1" type="ORF">SAMN02745129_1479</name>
</gene>
<dbReference type="Proteomes" id="UP000184268">
    <property type="component" value="Unassembled WGS sequence"/>
</dbReference>
<reference evidence="1 2" key="1">
    <citation type="submission" date="2016-11" db="EMBL/GenBank/DDBJ databases">
        <authorList>
            <person name="Jaros S."/>
            <person name="Januszkiewicz K."/>
            <person name="Wedrychowicz H."/>
        </authorList>
    </citation>
    <scope>NUCLEOTIDE SEQUENCE [LARGE SCALE GENOMIC DNA]</scope>
    <source>
        <strain evidence="1 2">DSM 16917</strain>
    </source>
</reference>
<name>A0A1M5R4X9_9GAMM</name>
<dbReference type="EMBL" id="FQXG01000002">
    <property type="protein sequence ID" value="SHH21166.1"/>
    <property type="molecule type" value="Genomic_DNA"/>
</dbReference>
<protein>
    <submittedName>
        <fullName evidence="1">Uncharacterized protein</fullName>
    </submittedName>
</protein>
<dbReference type="AlphaFoldDB" id="A0A1M5R4X9"/>
<evidence type="ECO:0000313" key="2">
    <source>
        <dbReference type="Proteomes" id="UP000184268"/>
    </source>
</evidence>
<dbReference type="STRING" id="299255.SAMN02745129_1479"/>
<keyword evidence="2" id="KW-1185">Reference proteome</keyword>
<organism evidence="1 2">
    <name type="scientific">Ferrimonas marina</name>
    <dbReference type="NCBI Taxonomy" id="299255"/>
    <lineage>
        <taxon>Bacteria</taxon>
        <taxon>Pseudomonadati</taxon>
        <taxon>Pseudomonadota</taxon>
        <taxon>Gammaproteobacteria</taxon>
        <taxon>Alteromonadales</taxon>
        <taxon>Ferrimonadaceae</taxon>
        <taxon>Ferrimonas</taxon>
    </lineage>
</organism>
<evidence type="ECO:0000313" key="1">
    <source>
        <dbReference type="EMBL" id="SHH21166.1"/>
    </source>
</evidence>
<accession>A0A1M5R4X9</accession>